<dbReference type="CDD" id="cd10150">
    <property type="entry name" value="CobN_like"/>
    <property type="match status" value="1"/>
</dbReference>
<protein>
    <submittedName>
        <fullName evidence="2">Cobaltochelatase CobN</fullName>
    </submittedName>
</protein>
<dbReference type="Pfam" id="PF02514">
    <property type="entry name" value="CobN-Mg_chel"/>
    <property type="match status" value="1"/>
</dbReference>
<name>A0A1I1XN95_9FIRM</name>
<accession>A0A1I1XN95</accession>
<reference evidence="2 3" key="1">
    <citation type="submission" date="2016-10" db="EMBL/GenBank/DDBJ databases">
        <authorList>
            <person name="de Groot N.N."/>
        </authorList>
    </citation>
    <scope>NUCLEOTIDE SEQUENCE [LARGE SCALE GENOMIC DNA]</scope>
    <source>
        <strain evidence="2 3">DSM 9236</strain>
    </source>
</reference>
<evidence type="ECO:0000259" key="1">
    <source>
        <dbReference type="Pfam" id="PF02514"/>
    </source>
</evidence>
<evidence type="ECO:0000313" key="3">
    <source>
        <dbReference type="Proteomes" id="UP000198896"/>
    </source>
</evidence>
<dbReference type="NCBIfam" id="TIGR02257">
    <property type="entry name" value="cobalto_cobN"/>
    <property type="match status" value="1"/>
</dbReference>
<dbReference type="GO" id="GO:0009236">
    <property type="term" value="P:cobalamin biosynthetic process"/>
    <property type="evidence" value="ECO:0007669"/>
    <property type="project" value="InterPro"/>
</dbReference>
<dbReference type="STRING" id="1123323.SAMN05216245_101348"/>
<feature type="domain" description="CobN/magnesium chelatase" evidence="1">
    <location>
        <begin position="114"/>
        <end position="1243"/>
    </location>
</feature>
<dbReference type="InterPro" id="IPR011953">
    <property type="entry name" value="Cobalto_CobN"/>
</dbReference>
<keyword evidence="3" id="KW-1185">Reference proteome</keyword>
<dbReference type="GO" id="GO:0051116">
    <property type="term" value="F:cobaltochelatase activity"/>
    <property type="evidence" value="ECO:0007669"/>
    <property type="project" value="InterPro"/>
</dbReference>
<dbReference type="EMBL" id="FONL01000001">
    <property type="protein sequence ID" value="SFE08822.1"/>
    <property type="molecule type" value="Genomic_DNA"/>
</dbReference>
<dbReference type="PANTHER" id="PTHR44119">
    <property type="entry name" value="MAGNESIUM-CHELATASE SUBUNIT CHLH, CHLOROPLASTIC"/>
    <property type="match status" value="1"/>
</dbReference>
<dbReference type="RefSeq" id="WP_093912522.1">
    <property type="nucleotide sequence ID" value="NZ_FONL01000001.1"/>
</dbReference>
<proteinExistence type="predicted"/>
<evidence type="ECO:0000313" key="2">
    <source>
        <dbReference type="EMBL" id="SFE08822.1"/>
    </source>
</evidence>
<dbReference type="OrthoDB" id="9757976at2"/>
<dbReference type="Proteomes" id="UP000198896">
    <property type="component" value="Unassembled WGS sequence"/>
</dbReference>
<dbReference type="PANTHER" id="PTHR44119:SF4">
    <property type="entry name" value="AEROBIC COBALTOCHELATASE SUBUNIT COBN"/>
    <property type="match status" value="1"/>
</dbReference>
<gene>
    <name evidence="2" type="ORF">SAMN05216245_101348</name>
</gene>
<sequence>MKKTIVIFTNVERQCQRLNQAAHYLNEEKKICSECVSLFFNSETGYTELTEKTLLRSSIVFFLWQGAVYPTEFSNACKHFLQEKQKRFIMGSSTQPEVEAAHEVDAAALIQVSQYIFNSGTDNYRNLWLYLCTEYAGEKVSYLPPAAFPWMGTADFSSAAGKSFQNEIDKRASSEDKTAKRTSAVHDLITSVREEPASLDFRPLVGILFARENWIWQEVAYLKELIRALEAQGLRTLPVYCLWCDNIAENAPGLSRAVKKYFYKDGKCIVSAVVNTFKISLTLSSQNDKNFLKDLNVPVLQAYNLLRDYESWWESYTGMIPVELSCNVIQPEVDGVIHGGTVSYKDYDRDGIAWYAPLRERIEAFARKVKKWAVLSYLNNEDKRVAVIFHNYPPTNDSIGSAQGLDSPASVVLLLRAMQEAGYKMDSLPENGKELMERITAGFTNDRCFLTENQIEKAAGSVSDEEYKKWFIKQDPVVQKEMTVSWGEAPGTVFYYNETLLIPGISNGNIYIGMQPPRGFGEDPGKIIHDPACPPPHHYLAYYKWLRDTWKADAVIHVGTHGSLEWLPGKNAGLSGKCYPDVALGDLPDIYPYYVTIVGEGIQAKRRGSACLIGHLNPPTGQAEVYEDLAELEKLLDEYAQLKVQQPGSETVVQEKVLEKIAVMHLEEELPREDLPADDYILKVHTYVEKLKHMQIRTGLHVLGCPPAGDDLKEFLLVLTRVENGEIPSLPKIICSAFGQDYYKLEEKSGEILADGQTCARLLDRVWEICTEIVTYLTEQGLTAEAGNSLLVSELVQNLHLDAENTEKLKTVVTFITEELAPNLAKTKQEITNTLRALDGEFIEPGPGGAPTSGRADILPTGRNFYGVDPYNIPTPVAWEIGKLLADQAVNRFIKEEGHYPESIGMVIWSDSNMRSNGQDIAEFFYLMGVRPVWQRGSLRVKDLEVIPLKELKRPRIDVTARISGLFRDTMPSVVEMMEEAVNLVKGLDESYEENFIKKHVEQDAADLEKEGTDKETAYEQASWRIFGCPPGSYGAGVAHMIEGKNWETVHDLADVYVRWGAHVYGKNMQGSFSLQLFRKRLATIDITIKNTDNHEVHLLNSDDFNAYCGGMNAAVHSIRGKMPKCYIGDSADRAKAETRSLGEEIRRVFRGESMNPKYIQGMKKHGYKGASDLANLVAHAYGWDCTSGVLEDWMYEGFAKKLALDPEIRQWMNEVNPWALHRMAEKLLEAEQRGMWNALPETKDALRKLYMELEGELEERAE</sequence>
<dbReference type="AlphaFoldDB" id="A0A1I1XN95"/>
<organism evidence="2 3">
    <name type="scientific">Succiniclasticum ruminis DSM 9236</name>
    <dbReference type="NCBI Taxonomy" id="1123323"/>
    <lineage>
        <taxon>Bacteria</taxon>
        <taxon>Bacillati</taxon>
        <taxon>Bacillota</taxon>
        <taxon>Negativicutes</taxon>
        <taxon>Acidaminococcales</taxon>
        <taxon>Acidaminococcaceae</taxon>
        <taxon>Succiniclasticum</taxon>
    </lineage>
</organism>
<dbReference type="InterPro" id="IPR003672">
    <property type="entry name" value="CobN/Mg_chltase"/>
</dbReference>